<organism evidence="3 4">
    <name type="scientific">Mobilicoccus caccae</name>
    <dbReference type="NCBI Taxonomy" id="1859295"/>
    <lineage>
        <taxon>Bacteria</taxon>
        <taxon>Bacillati</taxon>
        <taxon>Actinomycetota</taxon>
        <taxon>Actinomycetes</taxon>
        <taxon>Micrococcales</taxon>
        <taxon>Dermatophilaceae</taxon>
        <taxon>Mobilicoccus</taxon>
    </lineage>
</organism>
<dbReference type="InterPro" id="IPR003615">
    <property type="entry name" value="HNH_nuc"/>
</dbReference>
<dbReference type="Gene3D" id="1.10.30.50">
    <property type="match status" value="1"/>
</dbReference>
<dbReference type="EMBL" id="BSUO01000001">
    <property type="protein sequence ID" value="GMA38688.1"/>
    <property type="molecule type" value="Genomic_DNA"/>
</dbReference>
<accession>A0ABQ6IPS6</accession>
<evidence type="ECO:0000256" key="1">
    <source>
        <dbReference type="SAM" id="MobiDB-lite"/>
    </source>
</evidence>
<dbReference type="InterPro" id="IPR003870">
    <property type="entry name" value="DUF222"/>
</dbReference>
<evidence type="ECO:0000259" key="2">
    <source>
        <dbReference type="SMART" id="SM00507"/>
    </source>
</evidence>
<comment type="caution">
    <text evidence="3">The sequence shown here is derived from an EMBL/GenBank/DDBJ whole genome shotgun (WGS) entry which is preliminary data.</text>
</comment>
<feature type="domain" description="HNH nuclease" evidence="2">
    <location>
        <begin position="380"/>
        <end position="432"/>
    </location>
</feature>
<evidence type="ECO:0000313" key="3">
    <source>
        <dbReference type="EMBL" id="GMA38688.1"/>
    </source>
</evidence>
<proteinExistence type="predicted"/>
<dbReference type="CDD" id="cd00085">
    <property type="entry name" value="HNHc"/>
    <property type="match status" value="1"/>
</dbReference>
<dbReference type="Pfam" id="PF02720">
    <property type="entry name" value="DUF222"/>
    <property type="match status" value="1"/>
</dbReference>
<dbReference type="RefSeq" id="WP_284302747.1">
    <property type="nucleotide sequence ID" value="NZ_BSUO01000001.1"/>
</dbReference>
<feature type="region of interest" description="Disordered" evidence="1">
    <location>
        <begin position="304"/>
        <end position="326"/>
    </location>
</feature>
<evidence type="ECO:0000313" key="4">
    <source>
        <dbReference type="Proteomes" id="UP001157126"/>
    </source>
</evidence>
<keyword evidence="4" id="KW-1185">Reference proteome</keyword>
<name>A0ABQ6IPS6_9MICO</name>
<reference evidence="4" key="1">
    <citation type="journal article" date="2019" name="Int. J. Syst. Evol. Microbiol.">
        <title>The Global Catalogue of Microorganisms (GCM) 10K type strain sequencing project: providing services to taxonomists for standard genome sequencing and annotation.</title>
        <authorList>
            <consortium name="The Broad Institute Genomics Platform"/>
            <consortium name="The Broad Institute Genome Sequencing Center for Infectious Disease"/>
            <person name="Wu L."/>
            <person name="Ma J."/>
        </authorList>
    </citation>
    <scope>NUCLEOTIDE SEQUENCE [LARGE SCALE GENOMIC DNA]</scope>
    <source>
        <strain evidence="4">NBRC 113072</strain>
    </source>
</reference>
<sequence length="468" mass="49576">MAIAPFPIPASAGDAALAQLDAARESIAAVGAGLVAVSSEELDRLAASAAGVIAAAEAARAAIVLEASSRGVIAGSDHPRTKAWVEQTCRDAEVPVTSVMARQLQDIAQTCTGHDVAALREAVTAGRLPLESAAVVAKVYRRLREKIEHPHWDLLADILIDWAAEGARPSQLHSLEERMIGQYGTADALQEEHDRAHQNRRLTDFRTTRDGMRTATLKLDPASEATLTAALHALSKPQPGAGGEPDLRSSGQRRADALLSIAGFTTTARPDVPGTGAKARITITMTLADLLADLADCDQAGGVDGRGSDTAEGTDSRNSVRSGTRVRSRTRGYAAAGFGQTLTPTEAGMLACDAQIIPTVLGTNGEILDLGRAHRTITPGQSAALHQRDQGCTYPGCSIPPQWCDGHHIVYWALGGRTDMKHLALLCRHHHTVVHRHDHTATVHPIHGVLWTRRDGTPIGNGPRITLP</sequence>
<dbReference type="SMART" id="SM00507">
    <property type="entry name" value="HNHc"/>
    <property type="match status" value="1"/>
</dbReference>
<dbReference type="Proteomes" id="UP001157126">
    <property type="component" value="Unassembled WGS sequence"/>
</dbReference>
<protein>
    <recommendedName>
        <fullName evidence="2">HNH nuclease domain-containing protein</fullName>
    </recommendedName>
</protein>
<gene>
    <name evidence="3" type="ORF">GCM10025883_07330</name>
</gene>